<evidence type="ECO:0000313" key="1">
    <source>
        <dbReference type="EMBL" id="EAY30964.1"/>
    </source>
</evidence>
<sequence length="39" mass="4518">MGCLHFVNLFANRVLSKQKPLIQPQIRLFSSLQINKTYA</sequence>
<keyword evidence="2" id="KW-1185">Reference proteome</keyword>
<proteinExistence type="predicted"/>
<evidence type="ECO:0000313" key="2">
    <source>
        <dbReference type="Proteomes" id="UP000004095"/>
    </source>
</evidence>
<name>A1ZEL2_MICM2</name>
<gene>
    <name evidence="1" type="ORF">M23134_07371</name>
</gene>
<accession>A1ZEL2</accession>
<organism evidence="1 2">
    <name type="scientific">Microscilla marina ATCC 23134</name>
    <dbReference type="NCBI Taxonomy" id="313606"/>
    <lineage>
        <taxon>Bacteria</taxon>
        <taxon>Pseudomonadati</taxon>
        <taxon>Bacteroidota</taxon>
        <taxon>Cytophagia</taxon>
        <taxon>Cytophagales</taxon>
        <taxon>Microscillaceae</taxon>
        <taxon>Microscilla</taxon>
    </lineage>
</organism>
<dbReference type="AlphaFoldDB" id="A1ZEL2"/>
<protein>
    <submittedName>
        <fullName evidence="1">Uncharacterized protein</fullName>
    </submittedName>
</protein>
<comment type="caution">
    <text evidence="1">The sequence shown here is derived from an EMBL/GenBank/DDBJ whole genome shotgun (WGS) entry which is preliminary data.</text>
</comment>
<dbReference type="Proteomes" id="UP000004095">
    <property type="component" value="Unassembled WGS sequence"/>
</dbReference>
<dbReference type="EMBL" id="AAWS01000004">
    <property type="protein sequence ID" value="EAY30964.1"/>
    <property type="molecule type" value="Genomic_DNA"/>
</dbReference>
<reference evidence="1 2" key="1">
    <citation type="submission" date="2007-01" db="EMBL/GenBank/DDBJ databases">
        <authorList>
            <person name="Haygood M."/>
            <person name="Podell S."/>
            <person name="Anderson C."/>
            <person name="Hopkinson B."/>
            <person name="Roe K."/>
            <person name="Barbeau K."/>
            <person name="Gaasterland T."/>
            <person name="Ferriera S."/>
            <person name="Johnson J."/>
            <person name="Kravitz S."/>
            <person name="Beeson K."/>
            <person name="Sutton G."/>
            <person name="Rogers Y.-H."/>
            <person name="Friedman R."/>
            <person name="Frazier M."/>
            <person name="Venter J.C."/>
        </authorList>
    </citation>
    <scope>NUCLEOTIDE SEQUENCE [LARGE SCALE GENOMIC DNA]</scope>
    <source>
        <strain evidence="1 2">ATCC 23134</strain>
    </source>
</reference>